<name>A0A9P8CRF6_9HYPO</name>
<dbReference type="EMBL" id="MU251247">
    <property type="protein sequence ID" value="KAG9256678.1"/>
    <property type="molecule type" value="Genomic_DNA"/>
</dbReference>
<sequence length="166" mass="18112">MRTRLATYASRRVGRRGRLSPRLLLLLGVLPDWKISIEFQGERQVAICREGSGAPLYGGGAEVCAGQGRSRACHVFLVVYLTVSHSSGQRTTIMASGFVAGEEDPDFAHGMVRCFCTCRPGAHPERRLHHARLFGQARFQSDLAAIFLDLTLGLSMPSTSGVMFGM</sequence>
<keyword evidence="2" id="KW-1185">Reference proteome</keyword>
<dbReference type="RefSeq" id="XP_046120602.1">
    <property type="nucleotide sequence ID" value="XM_046260093.1"/>
</dbReference>
<dbReference type="GeneID" id="70290996"/>
<comment type="caution">
    <text evidence="1">The sequence shown here is derived from an EMBL/GenBank/DDBJ whole genome shotgun (WGS) entry which is preliminary data.</text>
</comment>
<protein>
    <submittedName>
        <fullName evidence="1">Uncharacterized protein</fullName>
    </submittedName>
</protein>
<reference evidence="1" key="1">
    <citation type="journal article" date="2021" name="IMA Fungus">
        <title>Genomic characterization of three marine fungi, including Emericellopsis atlantica sp. nov. with signatures of a generalist lifestyle and marine biomass degradation.</title>
        <authorList>
            <person name="Hagestad O.C."/>
            <person name="Hou L."/>
            <person name="Andersen J.H."/>
            <person name="Hansen E.H."/>
            <person name="Altermark B."/>
            <person name="Li C."/>
            <person name="Kuhnert E."/>
            <person name="Cox R.J."/>
            <person name="Crous P.W."/>
            <person name="Spatafora J.W."/>
            <person name="Lail K."/>
            <person name="Amirebrahimi M."/>
            <person name="Lipzen A."/>
            <person name="Pangilinan J."/>
            <person name="Andreopoulos W."/>
            <person name="Hayes R.D."/>
            <person name="Ng V."/>
            <person name="Grigoriev I.V."/>
            <person name="Jackson S.A."/>
            <person name="Sutton T.D.S."/>
            <person name="Dobson A.D.W."/>
            <person name="Rama T."/>
        </authorList>
    </citation>
    <scope>NUCLEOTIDE SEQUENCE</scope>
    <source>
        <strain evidence="1">TS7</strain>
    </source>
</reference>
<gene>
    <name evidence="1" type="ORF">F5Z01DRAFT_482449</name>
</gene>
<evidence type="ECO:0000313" key="1">
    <source>
        <dbReference type="EMBL" id="KAG9256678.1"/>
    </source>
</evidence>
<dbReference type="Proteomes" id="UP000887229">
    <property type="component" value="Unassembled WGS sequence"/>
</dbReference>
<dbReference type="AlphaFoldDB" id="A0A9P8CRF6"/>
<evidence type="ECO:0000313" key="2">
    <source>
        <dbReference type="Proteomes" id="UP000887229"/>
    </source>
</evidence>
<organism evidence="1 2">
    <name type="scientific">Emericellopsis atlantica</name>
    <dbReference type="NCBI Taxonomy" id="2614577"/>
    <lineage>
        <taxon>Eukaryota</taxon>
        <taxon>Fungi</taxon>
        <taxon>Dikarya</taxon>
        <taxon>Ascomycota</taxon>
        <taxon>Pezizomycotina</taxon>
        <taxon>Sordariomycetes</taxon>
        <taxon>Hypocreomycetidae</taxon>
        <taxon>Hypocreales</taxon>
        <taxon>Bionectriaceae</taxon>
        <taxon>Emericellopsis</taxon>
    </lineage>
</organism>
<proteinExistence type="predicted"/>
<accession>A0A9P8CRF6</accession>